<reference evidence="3" key="1">
    <citation type="submission" date="2023-01" db="EMBL/GenBank/DDBJ databases">
        <title>The growth and conidiation of Purpureocillium lavendulum are regulated by nitrogen source and histone H3K14 acetylation.</title>
        <authorList>
            <person name="Tang P."/>
            <person name="Han J."/>
            <person name="Zhang C."/>
            <person name="Tang P."/>
            <person name="Qi F."/>
            <person name="Zhang K."/>
            <person name="Liang L."/>
        </authorList>
    </citation>
    <scope>NUCLEOTIDE SEQUENCE</scope>
    <source>
        <strain evidence="3">YMF1.00683</strain>
    </source>
</reference>
<dbReference type="PANTHER" id="PTHR38113:SF2">
    <property type="entry name" value="DUF2293 DOMAIN-CONTAINING PROTEIN"/>
    <property type="match status" value="1"/>
</dbReference>
<feature type="compositionally biased region" description="Polar residues" evidence="1">
    <location>
        <begin position="196"/>
        <end position="205"/>
    </location>
</feature>
<sequence>MSTSEPIVSAQEPLPRGYGFLRKGNAFMTALCRRKTHAANRTLYVVQKKRRVIGLRAPKWILREVYQEERDTRLRRQENVEKRDASMEDQFRSAVERVFPKIPTKDLARVVKGAMQKKSGRVGRTGTLMLNEKARLAVAAHIRHCHTAYDEVLDQSKDRAGARKAVHQQVVHLMKEWGWCDANNTTSPEEGKRSDNQGTGPTTKSKLPRRPAASAMRDVAKQAGPVKNDGVQGKEGASVDNAIEISDSSAGTDAGSDCLSSYSDSEADNADAEWIVIEDSDS</sequence>
<evidence type="ECO:0000313" key="3">
    <source>
        <dbReference type="EMBL" id="KAJ6439732.1"/>
    </source>
</evidence>
<organism evidence="3 4">
    <name type="scientific">Purpureocillium lavendulum</name>
    <dbReference type="NCBI Taxonomy" id="1247861"/>
    <lineage>
        <taxon>Eukaryota</taxon>
        <taxon>Fungi</taxon>
        <taxon>Dikarya</taxon>
        <taxon>Ascomycota</taxon>
        <taxon>Pezizomycotina</taxon>
        <taxon>Sordariomycetes</taxon>
        <taxon>Hypocreomycetidae</taxon>
        <taxon>Hypocreales</taxon>
        <taxon>Ophiocordycipitaceae</taxon>
        <taxon>Purpureocillium</taxon>
    </lineage>
</organism>
<name>A0AB34FKU8_9HYPO</name>
<dbReference type="InterPro" id="IPR018744">
    <property type="entry name" value="DUF2293"/>
</dbReference>
<accession>A0AB34FKU8</accession>
<dbReference type="Proteomes" id="UP001163105">
    <property type="component" value="Unassembled WGS sequence"/>
</dbReference>
<keyword evidence="4" id="KW-1185">Reference proteome</keyword>
<feature type="compositionally biased region" description="Low complexity" evidence="1">
    <location>
        <begin position="246"/>
        <end position="257"/>
    </location>
</feature>
<dbReference type="Pfam" id="PF10056">
    <property type="entry name" value="DUF2293"/>
    <property type="match status" value="1"/>
</dbReference>
<comment type="caution">
    <text evidence="3">The sequence shown here is derived from an EMBL/GenBank/DDBJ whole genome shotgun (WGS) entry which is preliminary data.</text>
</comment>
<evidence type="ECO:0000313" key="4">
    <source>
        <dbReference type="Proteomes" id="UP001163105"/>
    </source>
</evidence>
<dbReference type="AlphaFoldDB" id="A0AB34FKU8"/>
<dbReference type="EMBL" id="JAQHRD010000006">
    <property type="protein sequence ID" value="KAJ6439732.1"/>
    <property type="molecule type" value="Genomic_DNA"/>
</dbReference>
<dbReference type="PANTHER" id="PTHR38113">
    <property type="match status" value="1"/>
</dbReference>
<feature type="region of interest" description="Disordered" evidence="1">
    <location>
        <begin position="182"/>
        <end position="282"/>
    </location>
</feature>
<proteinExistence type="predicted"/>
<gene>
    <name evidence="3" type="ORF">O9K51_07623</name>
</gene>
<evidence type="ECO:0000259" key="2">
    <source>
        <dbReference type="Pfam" id="PF10056"/>
    </source>
</evidence>
<protein>
    <submittedName>
        <fullName evidence="3">ARS binding protein Abp2</fullName>
    </submittedName>
</protein>
<feature type="compositionally biased region" description="Acidic residues" evidence="1">
    <location>
        <begin position="265"/>
        <end position="282"/>
    </location>
</feature>
<feature type="domain" description="DUF2293" evidence="2">
    <location>
        <begin position="95"/>
        <end position="178"/>
    </location>
</feature>
<evidence type="ECO:0000256" key="1">
    <source>
        <dbReference type="SAM" id="MobiDB-lite"/>
    </source>
</evidence>